<proteinExistence type="predicted"/>
<reference evidence="1 2" key="1">
    <citation type="submission" date="2019-09" db="EMBL/GenBank/DDBJ databases">
        <title>The characteristics and genome analysis of VB_ApiP_XC38, a novel N4-like phage Infecting Acinetobacter pittii.</title>
        <authorList>
            <person name="Cheng M."/>
        </authorList>
    </citation>
    <scope>NUCLEOTIDE SEQUENCE [LARGE SCALE GENOMIC DNA]</scope>
</reference>
<dbReference type="EMBL" id="MN508356">
    <property type="protein sequence ID" value="QFR59720.1"/>
    <property type="molecule type" value="Genomic_DNA"/>
</dbReference>
<keyword evidence="2" id="KW-1185">Reference proteome</keyword>
<sequence>MNVKELLDQCDYLVSEPSGLLLYPQWYDDEDHCSVEYDDGSLYAEWEPETPVEATAHGTVLILGTEYRAYVAQQIKFNPDQE</sequence>
<protein>
    <submittedName>
        <fullName evidence="1">Uncharacterized protein</fullName>
    </submittedName>
</protein>
<dbReference type="Proteomes" id="UP000326537">
    <property type="component" value="Segment"/>
</dbReference>
<evidence type="ECO:0000313" key="1">
    <source>
        <dbReference type="EMBL" id="QFR59720.1"/>
    </source>
</evidence>
<name>A0A5P8PR09_9CAUD</name>
<gene>
    <name evidence="1" type="ORF">VBApiPXC38_33</name>
</gene>
<accession>A0A5P8PR09</accession>
<organism evidence="1 2">
    <name type="scientific">Acinetobacter phage VB_ApiP_XC38</name>
    <dbReference type="NCBI Taxonomy" id="2655002"/>
    <lineage>
        <taxon>Viruses</taxon>
        <taxon>Duplodnaviria</taxon>
        <taxon>Heunggongvirae</taxon>
        <taxon>Uroviricota</taxon>
        <taxon>Caudoviricetes</taxon>
        <taxon>Schitoviridae</taxon>
        <taxon>Exceevirus</taxon>
        <taxon>Exceevirus Xc38</taxon>
    </lineage>
</organism>
<evidence type="ECO:0000313" key="2">
    <source>
        <dbReference type="Proteomes" id="UP000326537"/>
    </source>
</evidence>